<reference evidence="1 2" key="1">
    <citation type="journal article" date="2023" name="G3 (Bethesda)">
        <title>A chromosome-length genome assembly and annotation of blackberry (Rubus argutus, cv. 'Hillquist').</title>
        <authorList>
            <person name="Bruna T."/>
            <person name="Aryal R."/>
            <person name="Dudchenko O."/>
            <person name="Sargent D.J."/>
            <person name="Mead D."/>
            <person name="Buti M."/>
            <person name="Cavallini A."/>
            <person name="Hytonen T."/>
            <person name="Andres J."/>
            <person name="Pham M."/>
            <person name="Weisz D."/>
            <person name="Mascagni F."/>
            <person name="Usai G."/>
            <person name="Natali L."/>
            <person name="Bassil N."/>
            <person name="Fernandez G.E."/>
            <person name="Lomsadze A."/>
            <person name="Armour M."/>
            <person name="Olukolu B."/>
            <person name="Poorten T."/>
            <person name="Britton C."/>
            <person name="Davik J."/>
            <person name="Ashrafi H."/>
            <person name="Aiden E.L."/>
            <person name="Borodovsky M."/>
            <person name="Worthington M."/>
        </authorList>
    </citation>
    <scope>NUCLEOTIDE SEQUENCE [LARGE SCALE GENOMIC DNA]</scope>
    <source>
        <strain evidence="1">PI 553951</strain>
    </source>
</reference>
<dbReference type="EMBL" id="JBEDUW010000005">
    <property type="protein sequence ID" value="KAK9928988.1"/>
    <property type="molecule type" value="Genomic_DNA"/>
</dbReference>
<protein>
    <submittedName>
        <fullName evidence="1">Uncharacterized protein</fullName>
    </submittedName>
</protein>
<dbReference type="AlphaFoldDB" id="A0AAW1WWM3"/>
<dbReference type="Proteomes" id="UP001457282">
    <property type="component" value="Unassembled WGS sequence"/>
</dbReference>
<keyword evidence="2" id="KW-1185">Reference proteome</keyword>
<evidence type="ECO:0000313" key="2">
    <source>
        <dbReference type="Proteomes" id="UP001457282"/>
    </source>
</evidence>
<name>A0AAW1WWM3_RUBAR</name>
<comment type="caution">
    <text evidence="1">The sequence shown here is derived from an EMBL/GenBank/DDBJ whole genome shotgun (WGS) entry which is preliminary data.</text>
</comment>
<evidence type="ECO:0000313" key="1">
    <source>
        <dbReference type="EMBL" id="KAK9928988.1"/>
    </source>
</evidence>
<accession>A0AAW1WWM3</accession>
<organism evidence="1 2">
    <name type="scientific">Rubus argutus</name>
    <name type="common">Southern blackberry</name>
    <dbReference type="NCBI Taxonomy" id="59490"/>
    <lineage>
        <taxon>Eukaryota</taxon>
        <taxon>Viridiplantae</taxon>
        <taxon>Streptophyta</taxon>
        <taxon>Embryophyta</taxon>
        <taxon>Tracheophyta</taxon>
        <taxon>Spermatophyta</taxon>
        <taxon>Magnoliopsida</taxon>
        <taxon>eudicotyledons</taxon>
        <taxon>Gunneridae</taxon>
        <taxon>Pentapetalae</taxon>
        <taxon>rosids</taxon>
        <taxon>fabids</taxon>
        <taxon>Rosales</taxon>
        <taxon>Rosaceae</taxon>
        <taxon>Rosoideae</taxon>
        <taxon>Rosoideae incertae sedis</taxon>
        <taxon>Rubus</taxon>
    </lineage>
</organism>
<gene>
    <name evidence="1" type="ORF">M0R45_026099</name>
</gene>
<sequence>MEGVDWRCGHVVPCSSAANPNPKGPCLHEQARITEAVPALQSKASILPGRASLVVAVTLKKPVPLQSRVFIAAEHSVLSTPPLYHRRLHLRLVHPSSPPVLNISAQILLASVPCRLPTGVDQSPSPAPSFTPSPVAVATILTIGSD</sequence>
<proteinExistence type="predicted"/>